<keyword evidence="4" id="KW-1185">Reference proteome</keyword>
<feature type="non-terminal residue" evidence="3">
    <location>
        <position position="738"/>
    </location>
</feature>
<accession>A0A1B7T7I8</accession>
<proteinExistence type="predicted"/>
<evidence type="ECO:0000256" key="1">
    <source>
        <dbReference type="SAM" id="Coils"/>
    </source>
</evidence>
<evidence type="ECO:0000313" key="3">
    <source>
        <dbReference type="EMBL" id="OBA24682.1"/>
    </source>
</evidence>
<keyword evidence="1" id="KW-0175">Coiled coil</keyword>
<dbReference type="Proteomes" id="UP000092321">
    <property type="component" value="Unassembled WGS sequence"/>
</dbReference>
<dbReference type="OrthoDB" id="5069333at2759"/>
<feature type="coiled-coil region" evidence="1">
    <location>
        <begin position="409"/>
        <end position="440"/>
    </location>
</feature>
<feature type="region of interest" description="Disordered" evidence="2">
    <location>
        <begin position="193"/>
        <end position="221"/>
    </location>
</feature>
<comment type="caution">
    <text evidence="3">The sequence shown here is derived from an EMBL/GenBank/DDBJ whole genome shotgun (WGS) entry which is preliminary data.</text>
</comment>
<feature type="region of interest" description="Disordered" evidence="2">
    <location>
        <begin position="290"/>
        <end position="319"/>
    </location>
</feature>
<protein>
    <submittedName>
        <fullName evidence="3">Uncharacterized protein</fullName>
    </submittedName>
</protein>
<feature type="compositionally biased region" description="Low complexity" evidence="2">
    <location>
        <begin position="197"/>
        <end position="221"/>
    </location>
</feature>
<reference evidence="4" key="1">
    <citation type="journal article" date="2016" name="Proc. Natl. Acad. Sci. U.S.A.">
        <title>Comparative genomics of biotechnologically important yeasts.</title>
        <authorList>
            <person name="Riley R."/>
            <person name="Haridas S."/>
            <person name="Wolfe K.H."/>
            <person name="Lopes M.R."/>
            <person name="Hittinger C.T."/>
            <person name="Goeker M."/>
            <person name="Salamov A.A."/>
            <person name="Wisecaver J.H."/>
            <person name="Long T.M."/>
            <person name="Calvey C.H."/>
            <person name="Aerts A.L."/>
            <person name="Barry K.W."/>
            <person name="Choi C."/>
            <person name="Clum A."/>
            <person name="Coughlan A.Y."/>
            <person name="Deshpande S."/>
            <person name="Douglass A.P."/>
            <person name="Hanson S.J."/>
            <person name="Klenk H.-P."/>
            <person name="LaButti K.M."/>
            <person name="Lapidus A."/>
            <person name="Lindquist E.A."/>
            <person name="Lipzen A.M."/>
            <person name="Meier-Kolthoff J.P."/>
            <person name="Ohm R.A."/>
            <person name="Otillar R.P."/>
            <person name="Pangilinan J.L."/>
            <person name="Peng Y."/>
            <person name="Rokas A."/>
            <person name="Rosa C.A."/>
            <person name="Scheuner C."/>
            <person name="Sibirny A.A."/>
            <person name="Slot J.C."/>
            <person name="Stielow J.B."/>
            <person name="Sun H."/>
            <person name="Kurtzman C.P."/>
            <person name="Blackwell M."/>
            <person name="Grigoriev I.V."/>
            <person name="Jeffries T.W."/>
        </authorList>
    </citation>
    <scope>NUCLEOTIDE SEQUENCE [LARGE SCALE GENOMIC DNA]</scope>
    <source>
        <strain evidence="4">NRRL Y-1626</strain>
    </source>
</reference>
<dbReference type="EMBL" id="LXPE01000494">
    <property type="protein sequence ID" value="OBA24682.1"/>
    <property type="molecule type" value="Genomic_DNA"/>
</dbReference>
<dbReference type="AlphaFoldDB" id="A0A1B7T7I8"/>
<dbReference type="CDD" id="cd12148">
    <property type="entry name" value="fungal_TF_MHR"/>
    <property type="match status" value="1"/>
</dbReference>
<name>A0A1B7T7I8_9ASCO</name>
<sequence length="738" mass="86402">MNQNKYNEFENSNSNEEKKNKKSNINLLALQQQYNDQSKRQFLQKTQQNPLNPQHQIQSNQYIQQQVPINPQQQQQVPINPQQQQQLPIVQQQHHQQLPIVQQQHPLVYQQQPQHINNLYANPATKLIPYQPQMVYPIQHINQNYISQIPPQHLYPNFPNSINHMPINKMEKVGLSPNQMLPQMVNLSKKKPLSRINNNNNNNNRQKDISSSPTIIDSDSNSFLDKTPKYVKISKNIEKKDQSQGNKDKIIAKLTKQLQFYKELANRYTPKNQLNEIVVPVGEISLKEESGTTTGELKRIGSEKSSSNISSTGSEQNEKASLNIKNLEGSYRVNIFDDDYIIKNNWYINSLYHRKTEDDPGYEKKKKLKNKKFFNRLLKYPYYNDFQKQKATSYVKMMIVDEEKRTLEKAKKRNQADSFNENIENELEKKNKQKKINETNYAHNLRKSMAFFKLHDYIFNTNEFIEDEVDDELNQSPLLKKIIFHINSKLPKYSQLNFLKDLYYKELYISLPCFDIETLENCLEEILIVDTKTDKVTIKLVGKNIKDKLANVIILLLITKMSSQTIKYIDKIPEEKNSTMDHFLEFGINIILATDPENYRSEHTISALCFLRTACFFSADFKFTFDFVTGDFIVELSNFIYQLALKFGLFNLKSNPDIMKDKSRLSHCEKLQLHIIKVAKLARISNGHLDYMKDVDMEVDIQKVFNTKYQCNNQLDSVVVECSLKNIELLTLINDCYS</sequence>
<evidence type="ECO:0000256" key="2">
    <source>
        <dbReference type="SAM" id="MobiDB-lite"/>
    </source>
</evidence>
<feature type="compositionally biased region" description="Basic and acidic residues" evidence="2">
    <location>
        <begin position="290"/>
        <end position="302"/>
    </location>
</feature>
<feature type="region of interest" description="Disordered" evidence="2">
    <location>
        <begin position="1"/>
        <end position="21"/>
    </location>
</feature>
<feature type="compositionally biased region" description="Low complexity" evidence="2">
    <location>
        <begin position="303"/>
        <end position="314"/>
    </location>
</feature>
<evidence type="ECO:0000313" key="4">
    <source>
        <dbReference type="Proteomes" id="UP000092321"/>
    </source>
</evidence>
<gene>
    <name evidence="3" type="ORF">HANVADRAFT_103270</name>
</gene>
<feature type="compositionally biased region" description="Low complexity" evidence="2">
    <location>
        <begin position="1"/>
        <end position="14"/>
    </location>
</feature>
<organism evidence="3 4">
    <name type="scientific">Hanseniaspora valbyensis NRRL Y-1626</name>
    <dbReference type="NCBI Taxonomy" id="766949"/>
    <lineage>
        <taxon>Eukaryota</taxon>
        <taxon>Fungi</taxon>
        <taxon>Dikarya</taxon>
        <taxon>Ascomycota</taxon>
        <taxon>Saccharomycotina</taxon>
        <taxon>Saccharomycetes</taxon>
        <taxon>Saccharomycodales</taxon>
        <taxon>Saccharomycodaceae</taxon>
        <taxon>Hanseniaspora</taxon>
    </lineage>
</organism>